<dbReference type="SUPFAM" id="SSF52980">
    <property type="entry name" value="Restriction endonuclease-like"/>
    <property type="match status" value="1"/>
</dbReference>
<dbReference type="InterPro" id="IPR003509">
    <property type="entry name" value="UPF0102_YraN-like"/>
</dbReference>
<dbReference type="Gene3D" id="3.40.1350.10">
    <property type="match status" value="1"/>
</dbReference>
<proteinExistence type="inferred from homology"/>
<dbReference type="KEGG" id="afs:AFR_36230"/>
<dbReference type="Pfam" id="PF02021">
    <property type="entry name" value="UPF0102"/>
    <property type="match status" value="1"/>
</dbReference>
<evidence type="ECO:0000313" key="4">
    <source>
        <dbReference type="Proteomes" id="UP000017746"/>
    </source>
</evidence>
<dbReference type="NCBIfam" id="NF009150">
    <property type="entry name" value="PRK12497.1-3"/>
    <property type="match status" value="1"/>
</dbReference>
<dbReference type="HOGENOM" id="CLU_115353_2_3_11"/>
<reference evidence="3 4" key="1">
    <citation type="journal article" date="2014" name="J. Biotechnol.">
        <title>Complete genome sequence of the actinobacterium Actinoplanes friuliensis HAG 010964, producer of the lipopeptide antibiotic friulimycin.</title>
        <authorList>
            <person name="Ruckert C."/>
            <person name="Szczepanowski R."/>
            <person name="Albersmeier A."/>
            <person name="Goesmann A."/>
            <person name="Fischer N."/>
            <person name="Steinkamper A."/>
            <person name="Puhler A."/>
            <person name="Biener R."/>
            <person name="Schwartz D."/>
            <person name="Kalinowski J."/>
        </authorList>
    </citation>
    <scope>NUCLEOTIDE SEQUENCE [LARGE SCALE GENOMIC DNA]</scope>
    <source>
        <strain evidence="3 4">DSM 7358</strain>
    </source>
</reference>
<gene>
    <name evidence="3" type="ORF">AFR_36230</name>
</gene>
<evidence type="ECO:0000256" key="1">
    <source>
        <dbReference type="ARBA" id="ARBA00006738"/>
    </source>
</evidence>
<sequence>MAEEHLRAQGLVVLARNWRCADGEIDLILRDGDDVVFCEVKTRRGDRFGTPAEAIGPAKVRRLRRLAAHWLSESPVRPHEIRFDVVAVLPQRRGATVVEHVRAAF</sequence>
<comment type="similarity">
    <text evidence="1 2">Belongs to the UPF0102 family.</text>
</comment>
<dbReference type="InterPro" id="IPR011856">
    <property type="entry name" value="tRNA_endonuc-like_dom_sf"/>
</dbReference>
<evidence type="ECO:0000313" key="3">
    <source>
        <dbReference type="EMBL" id="AGZ45502.1"/>
    </source>
</evidence>
<dbReference type="STRING" id="1246995.AFR_36230"/>
<dbReference type="InterPro" id="IPR011335">
    <property type="entry name" value="Restrct_endonuc-II-like"/>
</dbReference>
<dbReference type="PANTHER" id="PTHR34039:SF1">
    <property type="entry name" value="UPF0102 PROTEIN YRAN"/>
    <property type="match status" value="1"/>
</dbReference>
<dbReference type="PANTHER" id="PTHR34039">
    <property type="entry name" value="UPF0102 PROTEIN YRAN"/>
    <property type="match status" value="1"/>
</dbReference>
<dbReference type="PATRIC" id="fig|1246995.3.peg.7331"/>
<dbReference type="NCBIfam" id="NF009154">
    <property type="entry name" value="PRK12497.3-3"/>
    <property type="match status" value="1"/>
</dbReference>
<dbReference type="CDD" id="cd20736">
    <property type="entry name" value="PoNe_Nuclease"/>
    <property type="match status" value="1"/>
</dbReference>
<protein>
    <recommendedName>
        <fullName evidence="2">UPF0102 protein AFR_36230</fullName>
    </recommendedName>
</protein>
<dbReference type="EMBL" id="CP006272">
    <property type="protein sequence ID" value="AGZ45502.1"/>
    <property type="molecule type" value="Genomic_DNA"/>
</dbReference>
<dbReference type="eggNOG" id="COG0792">
    <property type="taxonomic scope" value="Bacteria"/>
</dbReference>
<name>U5W911_9ACTN</name>
<dbReference type="AlphaFoldDB" id="U5W911"/>
<evidence type="ECO:0000256" key="2">
    <source>
        <dbReference type="HAMAP-Rule" id="MF_00048"/>
    </source>
</evidence>
<accession>U5W911</accession>
<organism evidence="3 4">
    <name type="scientific">Actinoplanes friuliensis DSM 7358</name>
    <dbReference type="NCBI Taxonomy" id="1246995"/>
    <lineage>
        <taxon>Bacteria</taxon>
        <taxon>Bacillati</taxon>
        <taxon>Actinomycetota</taxon>
        <taxon>Actinomycetes</taxon>
        <taxon>Micromonosporales</taxon>
        <taxon>Micromonosporaceae</taxon>
        <taxon>Actinoplanes</taxon>
    </lineage>
</organism>
<dbReference type="HAMAP" id="MF_00048">
    <property type="entry name" value="UPF0102"/>
    <property type="match status" value="1"/>
</dbReference>
<keyword evidence="4" id="KW-1185">Reference proteome</keyword>
<dbReference type="Proteomes" id="UP000017746">
    <property type="component" value="Chromosome"/>
</dbReference>
<dbReference type="GO" id="GO:0003676">
    <property type="term" value="F:nucleic acid binding"/>
    <property type="evidence" value="ECO:0007669"/>
    <property type="project" value="InterPro"/>
</dbReference>